<keyword evidence="3" id="KW-1185">Reference proteome</keyword>
<gene>
    <name evidence="2" type="ORF">B0H50_10876</name>
</gene>
<name>A0ABX5LPP6_9BACT</name>
<evidence type="ECO:0000259" key="1">
    <source>
        <dbReference type="Pfam" id="PF07866"/>
    </source>
</evidence>
<protein>
    <submittedName>
        <fullName evidence="2">Uncharacterized protein DUF1653</fullName>
    </submittedName>
</protein>
<dbReference type="Gene3D" id="2.30.30.320">
    <property type="entry name" value="DUF1653-like domain"/>
    <property type="match status" value="1"/>
</dbReference>
<evidence type="ECO:0000313" key="2">
    <source>
        <dbReference type="EMBL" id="PWL03233.1"/>
    </source>
</evidence>
<dbReference type="InterPro" id="IPR023387">
    <property type="entry name" value="DUF1653-like_dom"/>
</dbReference>
<reference evidence="2 3" key="1">
    <citation type="submission" date="2018-05" db="EMBL/GenBank/DDBJ databases">
        <title>Animal gut microbial communities from fecal samples from Wisconsin, USA.</title>
        <authorList>
            <person name="Neumann A."/>
        </authorList>
    </citation>
    <scope>NUCLEOTIDE SEQUENCE [LARGE SCALE GENOMIC DNA]</scope>
    <source>
        <strain evidence="2 3">UWS4</strain>
    </source>
</reference>
<comment type="caution">
    <text evidence="2">The sequence shown here is derived from an EMBL/GenBank/DDBJ whole genome shotgun (WGS) entry which is preliminary data.</text>
</comment>
<evidence type="ECO:0000313" key="3">
    <source>
        <dbReference type="Proteomes" id="UP000245523"/>
    </source>
</evidence>
<organism evidence="2 3">
    <name type="scientific">Hallerella porci</name>
    <dbReference type="NCBI Taxonomy" id="1945871"/>
    <lineage>
        <taxon>Bacteria</taxon>
        <taxon>Pseudomonadati</taxon>
        <taxon>Fibrobacterota</taxon>
        <taxon>Fibrobacteria</taxon>
        <taxon>Fibrobacterales</taxon>
        <taxon>Fibrobacteraceae</taxon>
        <taxon>Hallerella</taxon>
    </lineage>
</organism>
<feature type="domain" description="DUF1653" evidence="1">
    <location>
        <begin position="12"/>
        <end position="75"/>
    </location>
</feature>
<dbReference type="Pfam" id="PF07866">
    <property type="entry name" value="DUF1653"/>
    <property type="match status" value="1"/>
</dbReference>
<dbReference type="Proteomes" id="UP000245523">
    <property type="component" value="Unassembled WGS sequence"/>
</dbReference>
<accession>A0ABX5LPP6</accession>
<proteinExistence type="predicted"/>
<sequence length="82" mass="9888">MENNRSVQLHRIYRHFKGKYYATLALIVNAENDEPMELYKALYGEGKLYVRTVNNFLTEVDKIKYPTAKQFYRFEVVEDFEK</sequence>
<dbReference type="InterPro" id="IPR037135">
    <property type="entry name" value="DUF1653-like_dom_sf"/>
</dbReference>
<dbReference type="EMBL" id="QGHD01000008">
    <property type="protein sequence ID" value="PWL03233.1"/>
    <property type="molecule type" value="Genomic_DNA"/>
</dbReference>
<dbReference type="RefSeq" id="WP_146193692.1">
    <property type="nucleotide sequence ID" value="NZ_QGHD01000008.1"/>
</dbReference>